<organism evidence="1 2">
    <name type="scientific">Caldisericum exile (strain DSM 21853 / NBRC 104410 / AZM16c01)</name>
    <dbReference type="NCBI Taxonomy" id="511051"/>
    <lineage>
        <taxon>Bacteria</taxon>
        <taxon>Pseudomonadati</taxon>
        <taxon>Caldisericota/Cryosericota group</taxon>
        <taxon>Caldisericota</taxon>
        <taxon>Caldisericia</taxon>
        <taxon>Caldisericales</taxon>
        <taxon>Caldisericaceae</taxon>
        <taxon>Caldisericum</taxon>
    </lineage>
</organism>
<sequence length="53" mass="5923">MRVGSRSTDKVGRMEELENLCKMLTVANLLGGAKPIPQDKLENLLELKKKRGL</sequence>
<name>A0A7U6JFE0_CALEA</name>
<protein>
    <submittedName>
        <fullName evidence="1">Uncharacterized protein</fullName>
    </submittedName>
</protein>
<accession>A0A7U6JFE0</accession>
<dbReference type="KEGG" id="cex:CSE_12520"/>
<dbReference type="AlphaFoldDB" id="A0A7U6JFE0"/>
<evidence type="ECO:0000313" key="2">
    <source>
        <dbReference type="Proteomes" id="UP000004793"/>
    </source>
</evidence>
<reference evidence="1 2" key="1">
    <citation type="submission" date="2011-01" db="EMBL/GenBank/DDBJ databases">
        <title>Whole genome sequence of Caldisericum exile AZM16c01.</title>
        <authorList>
            <person name="Narita-Yamada S."/>
            <person name="Kawakoshi A."/>
            <person name="Nakamura S."/>
            <person name="Sasagawa M."/>
            <person name="Fukada J."/>
            <person name="Sekine M."/>
            <person name="Kato Y."/>
            <person name="Fukai R."/>
            <person name="Sasaki K."/>
            <person name="Hanamaki A."/>
            <person name="Narita H."/>
            <person name="Konno Y."/>
            <person name="Mori K."/>
            <person name="Yamazaki S."/>
            <person name="Suzuki K."/>
            <person name="Fujita N."/>
        </authorList>
    </citation>
    <scope>NUCLEOTIDE SEQUENCE [LARGE SCALE GENOMIC DNA]</scope>
    <source>
        <strain evidence="2">DSM 21853 / NBRC 104410 / AZM16c01</strain>
    </source>
</reference>
<proteinExistence type="predicted"/>
<dbReference type="Proteomes" id="UP000004793">
    <property type="component" value="Chromosome"/>
</dbReference>
<gene>
    <name evidence="1" type="ordered locus">CSE_12520</name>
</gene>
<dbReference type="EMBL" id="AP012051">
    <property type="protein sequence ID" value="BAL81378.1"/>
    <property type="molecule type" value="Genomic_DNA"/>
</dbReference>
<dbReference type="RefSeq" id="WP_014453773.1">
    <property type="nucleotide sequence ID" value="NC_017096.1"/>
</dbReference>
<evidence type="ECO:0000313" key="1">
    <source>
        <dbReference type="EMBL" id="BAL81378.1"/>
    </source>
</evidence>
<keyword evidence="2" id="KW-1185">Reference proteome</keyword>